<dbReference type="RefSeq" id="WP_167185035.1">
    <property type="nucleotide sequence ID" value="NZ_JAASQL010000001.1"/>
</dbReference>
<comment type="caution">
    <text evidence="1">The sequence shown here is derived from an EMBL/GenBank/DDBJ whole genome shotgun (WGS) entry which is preliminary data.</text>
</comment>
<dbReference type="InterPro" id="IPR015003">
    <property type="entry name" value="DUF1853"/>
</dbReference>
<accession>A0ABX0U7B6</accession>
<name>A0ABX0U7B6_9FLAO</name>
<evidence type="ECO:0008006" key="3">
    <source>
        <dbReference type="Google" id="ProtNLM"/>
    </source>
</evidence>
<reference evidence="1 2" key="1">
    <citation type="submission" date="2020-03" db="EMBL/GenBank/DDBJ databases">
        <title>Genomic Encyclopedia of Type Strains, Phase IV (KMG-IV): sequencing the most valuable type-strain genomes for metagenomic binning, comparative biology and taxonomic classification.</title>
        <authorList>
            <person name="Goeker M."/>
        </authorList>
    </citation>
    <scope>NUCLEOTIDE SEQUENCE [LARGE SCALE GENOMIC DNA]</scope>
    <source>
        <strain evidence="1 2">DSM 101599</strain>
    </source>
</reference>
<dbReference type="Proteomes" id="UP000745859">
    <property type="component" value="Unassembled WGS sequence"/>
</dbReference>
<keyword evidence="2" id="KW-1185">Reference proteome</keyword>
<evidence type="ECO:0000313" key="2">
    <source>
        <dbReference type="Proteomes" id="UP000745859"/>
    </source>
</evidence>
<protein>
    <recommendedName>
        <fullName evidence="3">DUF1853 family protein</fullName>
    </recommendedName>
</protein>
<organism evidence="1 2">
    <name type="scientific">Wenyingzhuangia heitensis</name>
    <dbReference type="NCBI Taxonomy" id="1487859"/>
    <lineage>
        <taxon>Bacteria</taxon>
        <taxon>Pseudomonadati</taxon>
        <taxon>Bacteroidota</taxon>
        <taxon>Flavobacteriia</taxon>
        <taxon>Flavobacteriales</taxon>
        <taxon>Flavobacteriaceae</taxon>
        <taxon>Wenyingzhuangia</taxon>
    </lineage>
</organism>
<dbReference type="EMBL" id="JAASQL010000001">
    <property type="protein sequence ID" value="NIJ44648.1"/>
    <property type="molecule type" value="Genomic_DNA"/>
</dbReference>
<gene>
    <name evidence="1" type="ORF">FHR24_001087</name>
</gene>
<dbReference type="Pfam" id="PF08907">
    <property type="entry name" value="DUF1853"/>
    <property type="match status" value="1"/>
</dbReference>
<sequence>MTDLEKLTYQYQGFKEQPNLWLENSFFDYPQIDIPFSKTLDLSAIDTTKHHRLGKLVEVFYQKNLEALPNYTPLANNLQLQINKHQTIGELDFICNTPNGIHHIELTCKFYLYKTDIPHEIDRWIGPNLRDSFVKKLDKLKEKQFPKLYHQVTQKLLNSLAIPIDEIQQSVHFKAQLYIPFNLKNHLFPYINNNCIKGYYISYKEIEDLSPLALYHVPIKQDWLIDPKYNKDWISLTEAKPIILEQIAVQHSPLVWIKRDDIYERIFITFWER</sequence>
<evidence type="ECO:0000313" key="1">
    <source>
        <dbReference type="EMBL" id="NIJ44648.1"/>
    </source>
</evidence>
<proteinExistence type="predicted"/>